<dbReference type="CDD" id="cd04513">
    <property type="entry name" value="Glycosylasparaginase"/>
    <property type="match status" value="1"/>
</dbReference>
<evidence type="ECO:0000313" key="5">
    <source>
        <dbReference type="EMBL" id="PZP49948.1"/>
    </source>
</evidence>
<dbReference type="Pfam" id="PF01112">
    <property type="entry name" value="Asparaginase_2"/>
    <property type="match status" value="1"/>
</dbReference>
<evidence type="ECO:0000256" key="1">
    <source>
        <dbReference type="PIRSR" id="PIRSR600246-1"/>
    </source>
</evidence>
<feature type="active site" description="Nucleophile" evidence="1">
    <location>
        <position position="204"/>
    </location>
</feature>
<evidence type="ECO:0000256" key="2">
    <source>
        <dbReference type="PIRSR" id="PIRSR600246-2"/>
    </source>
</evidence>
<dbReference type="AlphaFoldDB" id="A0A2W5F3J1"/>
<dbReference type="PANTHER" id="PTHR10188">
    <property type="entry name" value="L-ASPARAGINASE"/>
    <property type="match status" value="1"/>
</dbReference>
<feature type="binding site" evidence="2">
    <location>
        <begin position="255"/>
        <end position="258"/>
    </location>
    <ligand>
        <name>substrate</name>
    </ligand>
</feature>
<evidence type="ECO:0000256" key="4">
    <source>
        <dbReference type="SAM" id="SignalP"/>
    </source>
</evidence>
<accession>A0A2W5F3J1</accession>
<dbReference type="EMBL" id="QFOI01000088">
    <property type="protein sequence ID" value="PZP49948.1"/>
    <property type="molecule type" value="Genomic_DNA"/>
</dbReference>
<dbReference type="Proteomes" id="UP000249645">
    <property type="component" value="Unassembled WGS sequence"/>
</dbReference>
<feature type="chain" id="PRO_5015989752" evidence="4">
    <location>
        <begin position="26"/>
        <end position="345"/>
    </location>
</feature>
<comment type="caution">
    <text evidence="5">The sequence shown here is derived from an EMBL/GenBank/DDBJ whole genome shotgun (WGS) entry which is preliminary data.</text>
</comment>
<proteinExistence type="predicted"/>
<dbReference type="Gene3D" id="3.60.20.30">
    <property type="entry name" value="(Glycosyl)asparaginase"/>
    <property type="match status" value="1"/>
</dbReference>
<dbReference type="GO" id="GO:0005737">
    <property type="term" value="C:cytoplasm"/>
    <property type="evidence" value="ECO:0007669"/>
    <property type="project" value="TreeGrafter"/>
</dbReference>
<keyword evidence="4" id="KW-0732">Signal</keyword>
<dbReference type="FunFam" id="3.60.20.30:FF:000005">
    <property type="entry name" value="N(4)-(Beta-N-acetylglucosaminyl)-L-asparaginase"/>
    <property type="match status" value="1"/>
</dbReference>
<feature type="signal peptide" evidence="4">
    <location>
        <begin position="1"/>
        <end position="25"/>
    </location>
</feature>
<name>A0A2W5F3J1_9SPHI</name>
<dbReference type="SUPFAM" id="SSF56235">
    <property type="entry name" value="N-terminal nucleophile aminohydrolases (Ntn hydrolases)"/>
    <property type="match status" value="1"/>
</dbReference>
<dbReference type="InterPro" id="IPR029055">
    <property type="entry name" value="Ntn_hydrolases_N"/>
</dbReference>
<feature type="binding site" evidence="2">
    <location>
        <begin position="232"/>
        <end position="235"/>
    </location>
    <ligand>
        <name>substrate</name>
    </ligand>
</feature>
<organism evidence="5 6">
    <name type="scientific">Pseudopedobacter saltans</name>
    <dbReference type="NCBI Taxonomy" id="151895"/>
    <lineage>
        <taxon>Bacteria</taxon>
        <taxon>Pseudomonadati</taxon>
        <taxon>Bacteroidota</taxon>
        <taxon>Sphingobacteriia</taxon>
        <taxon>Sphingobacteriales</taxon>
        <taxon>Sphingobacteriaceae</taxon>
        <taxon>Pseudopedobacter</taxon>
    </lineage>
</organism>
<reference evidence="5 6" key="1">
    <citation type="submission" date="2017-11" db="EMBL/GenBank/DDBJ databases">
        <title>Infants hospitalized years apart are colonized by the same room-sourced microbial strains.</title>
        <authorList>
            <person name="Brooks B."/>
            <person name="Olm M.R."/>
            <person name="Firek B.A."/>
            <person name="Baker R."/>
            <person name="Thomas B.C."/>
            <person name="Morowitz M.J."/>
            <person name="Banfield J.F."/>
        </authorList>
    </citation>
    <scope>NUCLEOTIDE SEQUENCE [LARGE SCALE GENOMIC DNA]</scope>
    <source>
        <strain evidence="5">S2_009_000_R2_76</strain>
    </source>
</reference>
<evidence type="ECO:0000256" key="3">
    <source>
        <dbReference type="PIRSR" id="PIRSR600246-3"/>
    </source>
</evidence>
<evidence type="ECO:0000313" key="6">
    <source>
        <dbReference type="Proteomes" id="UP000249645"/>
    </source>
</evidence>
<dbReference type="PANTHER" id="PTHR10188:SF6">
    <property type="entry name" value="N(4)-(BETA-N-ACETYLGLUCOSAMINYL)-L-ASPARAGINASE"/>
    <property type="match status" value="1"/>
</dbReference>
<dbReference type="GO" id="GO:0016811">
    <property type="term" value="F:hydrolase activity, acting on carbon-nitrogen (but not peptide) bonds, in linear amides"/>
    <property type="evidence" value="ECO:0007669"/>
    <property type="project" value="UniProtKB-ARBA"/>
</dbReference>
<dbReference type="InterPro" id="IPR000246">
    <property type="entry name" value="Peptidase_T2"/>
</dbReference>
<gene>
    <name evidence="5" type="ORF">DI598_06705</name>
</gene>
<feature type="site" description="Cleavage; by autolysis" evidence="3">
    <location>
        <begin position="203"/>
        <end position="204"/>
    </location>
</feature>
<sequence>MLQRRKFLQLGSLGFGSLFANNIFAAGGKTGKKPLVISTWDAGLAANKDAWQILRSGGRAFDAVEKGVMVTESSINCCVGLGGNPDRDGIVTLDACIMDEFGNAGGVLALERIKHPIAVARRVLEKTPHVYLVGDGAQMFAVEQGFPLEPQKLSDEAEKEYKKWLQKSEYKPQINIEQKQGGLQKGQVAAVPNRLSNGAFNHDTIGMIAIDANGNLSGSCTTSGMAFKMRGRVGDSPIIGAGLYVDNEVGAAVSTGLGEEVIKVCGTHLVVELMRQGYSPENACKEAVRRIVKHNGEQKSKDIQVGFLALNKKGEYGAYCIQSGFSFAVCDSDSHNELIASKHMI</sequence>
<protein>
    <submittedName>
        <fullName evidence="5">Glycosylasparaginase</fullName>
    </submittedName>
</protein>